<reference evidence="1 2" key="1">
    <citation type="journal article" date="2021" name="Microorganisms">
        <title>Genome Evolution of Filamentous Cyanobacterium Nostoc Species: From Facultative Symbiosis to Free Living.</title>
        <authorList>
            <person name="Huo D."/>
            <person name="Li H."/>
            <person name="Cai F."/>
            <person name="Guo X."/>
            <person name="Qiao Z."/>
            <person name="Wang W."/>
            <person name="Yu G."/>
            <person name="Li R."/>
        </authorList>
    </citation>
    <scope>NUCLEOTIDE SEQUENCE [LARGE SCALE GENOMIC DNA]</scope>
    <source>
        <strain evidence="1 2">CHAB 5714</strain>
    </source>
</reference>
<evidence type="ECO:0000313" key="2">
    <source>
        <dbReference type="Proteomes" id="UP001199525"/>
    </source>
</evidence>
<evidence type="ECO:0000313" key="1">
    <source>
        <dbReference type="EMBL" id="MCC5604802.1"/>
    </source>
</evidence>
<comment type="caution">
    <text evidence="1">The sequence shown here is derived from an EMBL/GenBank/DDBJ whole genome shotgun (WGS) entry which is preliminary data.</text>
</comment>
<gene>
    <name evidence="1" type="ORF">LC586_38110</name>
</gene>
<sequence>MLETSAAAPVTPSAPARPAAVVRVLAPLAGLALLSGCMTAKLDENRMMPTAITADEGIVILAKPQVEGTGAEEDFMGCVGEKLAKGERPMKVFANQRFQDQLYPWFEPSTAPVRAEGVTSLLNRPKVATRLAETGVRYVVWVDGNTRRTDGGGSIACGAAPGAAGCIGFGWWEKQSDYVATVWDLKTAKSAGSVSTNITGTSAMVGLVVPLPFIARVQGTACDRLAGQLRGFLQGADPSALPGAGGGGH</sequence>
<protein>
    <recommendedName>
        <fullName evidence="3">Lipoprotein</fullName>
    </recommendedName>
</protein>
<evidence type="ECO:0008006" key="3">
    <source>
        <dbReference type="Google" id="ProtNLM"/>
    </source>
</evidence>
<proteinExistence type="predicted"/>
<organism evidence="1 2">
    <name type="scientific">Nostoc favosum CHAB5714</name>
    <dbReference type="NCBI Taxonomy" id="2780399"/>
    <lineage>
        <taxon>Bacteria</taxon>
        <taxon>Bacillati</taxon>
        <taxon>Cyanobacteriota</taxon>
        <taxon>Cyanophyceae</taxon>
        <taxon>Nostocales</taxon>
        <taxon>Nostocaceae</taxon>
        <taxon>Nostoc</taxon>
        <taxon>Nostoc favosum</taxon>
    </lineage>
</organism>
<dbReference type="Proteomes" id="UP001199525">
    <property type="component" value="Unassembled WGS sequence"/>
</dbReference>
<keyword evidence="2" id="KW-1185">Reference proteome</keyword>
<accession>A0ABS8IKN0</accession>
<dbReference type="EMBL" id="JAIVFQ010000159">
    <property type="protein sequence ID" value="MCC5604802.1"/>
    <property type="molecule type" value="Genomic_DNA"/>
</dbReference>
<dbReference type="RefSeq" id="WP_229490907.1">
    <property type="nucleotide sequence ID" value="NZ_JAIVFQ010000159.1"/>
</dbReference>
<name>A0ABS8IKN0_9NOSO</name>